<proteinExistence type="predicted"/>
<dbReference type="EMBL" id="MCGN01000001">
    <property type="protein sequence ID" value="ORZ02229.1"/>
    <property type="molecule type" value="Genomic_DNA"/>
</dbReference>
<protein>
    <submittedName>
        <fullName evidence="2">Uncharacterized protein</fullName>
    </submittedName>
</protein>
<keyword evidence="3" id="KW-1185">Reference proteome</keyword>
<feature type="compositionally biased region" description="Low complexity" evidence="1">
    <location>
        <begin position="141"/>
        <end position="154"/>
    </location>
</feature>
<gene>
    <name evidence="2" type="ORF">BCR43DRAFT_2682</name>
</gene>
<feature type="compositionally biased region" description="Pro residues" evidence="1">
    <location>
        <begin position="43"/>
        <end position="55"/>
    </location>
</feature>
<dbReference type="Proteomes" id="UP000242180">
    <property type="component" value="Unassembled WGS sequence"/>
</dbReference>
<feature type="compositionally biased region" description="Basic residues" evidence="1">
    <location>
        <begin position="336"/>
        <end position="361"/>
    </location>
</feature>
<evidence type="ECO:0000313" key="3">
    <source>
        <dbReference type="Proteomes" id="UP000242180"/>
    </source>
</evidence>
<feature type="compositionally biased region" description="Polar residues" evidence="1">
    <location>
        <begin position="194"/>
        <end position="216"/>
    </location>
</feature>
<sequence length="382" mass="42083">MYSERPLPPPPLPSSPPTRFTLPPIGSPPMFKRTLPPLSFPNHTPPPPPAPPPPSQQHQPTTAPMNPIHHHNNSSSATIATTTSTTTGNSHASSALPFRHSNNPTTPIRELDAFSLPRPPTMSAASTYASHHHPPPPPPAASTASAASAAASSPLFRSVNGNASSPTPAQVPVPSAATRSIQPQQPERHPCKPASSSSLFTVPNRKSGNTSVSTPLPTLVADDRHMPKKEMYYRYDLDEPSPLIWQADADRKEEQYALVNDGLRSIESEFDEHCDAIYQEKLKKLQDELSEIQHADDNDKQKESTTSSLKTPYPTSSVNARRIFTRHRSSTNTRCSRPRHGTMTRCKQRTKNGQRPRPCSKRRYWPRLKKSANSCGRIRTQT</sequence>
<organism evidence="2 3">
    <name type="scientific">Syncephalastrum racemosum</name>
    <name type="common">Filamentous fungus</name>
    <dbReference type="NCBI Taxonomy" id="13706"/>
    <lineage>
        <taxon>Eukaryota</taxon>
        <taxon>Fungi</taxon>
        <taxon>Fungi incertae sedis</taxon>
        <taxon>Mucoromycota</taxon>
        <taxon>Mucoromycotina</taxon>
        <taxon>Mucoromycetes</taxon>
        <taxon>Mucorales</taxon>
        <taxon>Syncephalastraceae</taxon>
        <taxon>Syncephalastrum</taxon>
    </lineage>
</organism>
<feature type="region of interest" description="Disordered" evidence="1">
    <location>
        <begin position="293"/>
        <end position="361"/>
    </location>
</feature>
<reference evidence="2 3" key="1">
    <citation type="submission" date="2016-07" db="EMBL/GenBank/DDBJ databases">
        <title>Pervasive Adenine N6-methylation of Active Genes in Fungi.</title>
        <authorList>
            <consortium name="DOE Joint Genome Institute"/>
            <person name="Mondo S.J."/>
            <person name="Dannebaum R.O."/>
            <person name="Kuo R.C."/>
            <person name="Labutti K."/>
            <person name="Haridas S."/>
            <person name="Kuo A."/>
            <person name="Salamov A."/>
            <person name="Ahrendt S.R."/>
            <person name="Lipzen A."/>
            <person name="Sullivan W."/>
            <person name="Andreopoulos W.B."/>
            <person name="Clum A."/>
            <person name="Lindquist E."/>
            <person name="Daum C."/>
            <person name="Ramamoorthy G.K."/>
            <person name="Gryganskyi A."/>
            <person name="Culley D."/>
            <person name="Magnuson J.K."/>
            <person name="James T.Y."/>
            <person name="O'Malley M.A."/>
            <person name="Stajich J.E."/>
            <person name="Spatafora J.W."/>
            <person name="Visel A."/>
            <person name="Grigoriev I.V."/>
        </authorList>
    </citation>
    <scope>NUCLEOTIDE SEQUENCE [LARGE SCALE GENOMIC DNA]</scope>
    <source>
        <strain evidence="2 3">NRRL 2496</strain>
    </source>
</reference>
<evidence type="ECO:0000313" key="2">
    <source>
        <dbReference type="EMBL" id="ORZ02229.1"/>
    </source>
</evidence>
<feature type="region of interest" description="Disordered" evidence="1">
    <location>
        <begin position="1"/>
        <end position="219"/>
    </location>
</feature>
<feature type="compositionally biased region" description="Low complexity" evidence="1">
    <location>
        <begin position="73"/>
        <end position="95"/>
    </location>
</feature>
<comment type="caution">
    <text evidence="2">The sequence shown here is derived from an EMBL/GenBank/DDBJ whole genome shotgun (WGS) entry which is preliminary data.</text>
</comment>
<feature type="compositionally biased region" description="Polar residues" evidence="1">
    <location>
        <begin position="159"/>
        <end position="168"/>
    </location>
</feature>
<feature type="compositionally biased region" description="Polar residues" evidence="1">
    <location>
        <begin position="304"/>
        <end position="319"/>
    </location>
</feature>
<feature type="compositionally biased region" description="Basic and acidic residues" evidence="1">
    <location>
        <begin position="293"/>
        <end position="303"/>
    </location>
</feature>
<evidence type="ECO:0000256" key="1">
    <source>
        <dbReference type="SAM" id="MobiDB-lite"/>
    </source>
</evidence>
<feature type="compositionally biased region" description="Pro residues" evidence="1">
    <location>
        <begin position="1"/>
        <end position="16"/>
    </location>
</feature>
<accession>A0A1X2HRP3</accession>
<dbReference type="AlphaFoldDB" id="A0A1X2HRP3"/>
<dbReference type="InParanoid" id="A0A1X2HRP3"/>
<name>A0A1X2HRP3_SYNRA</name>